<organism evidence="2 3">
    <name type="scientific">Hymenobacter mellowenesis</name>
    <dbReference type="NCBI Taxonomy" id="3063995"/>
    <lineage>
        <taxon>Bacteria</taxon>
        <taxon>Pseudomonadati</taxon>
        <taxon>Bacteroidota</taxon>
        <taxon>Cytophagia</taxon>
        <taxon>Cytophagales</taxon>
        <taxon>Hymenobacteraceae</taxon>
        <taxon>Hymenobacter</taxon>
    </lineage>
</organism>
<feature type="compositionally biased region" description="Low complexity" evidence="1">
    <location>
        <begin position="112"/>
        <end position="141"/>
    </location>
</feature>
<feature type="region of interest" description="Disordered" evidence="1">
    <location>
        <begin position="112"/>
        <end position="146"/>
    </location>
</feature>
<evidence type="ECO:0000313" key="2">
    <source>
        <dbReference type="EMBL" id="MDO7848059.1"/>
    </source>
</evidence>
<evidence type="ECO:0000313" key="3">
    <source>
        <dbReference type="Proteomes" id="UP001167796"/>
    </source>
</evidence>
<accession>A0ABT9AFC9</accession>
<protein>
    <recommendedName>
        <fullName evidence="4">Outer membrane protein beta-barrel domain-containing protein</fullName>
    </recommendedName>
</protein>
<evidence type="ECO:0000256" key="1">
    <source>
        <dbReference type="SAM" id="MobiDB-lite"/>
    </source>
</evidence>
<sequence length="639" mass="65786">MSDPTPEDLYEALRKRLADYGQEPPPDLWAGIRQQLPPPVAVPRRRRWRAGVVLSLVLVVASLATWQWQRAGTVTGQSDTVAQRTVAKKQVAASANTASEHSANEQGVRIASAPGAAPAGPGLGEAAGKQGASGSASSGTAPNATTQHESANINLNVRELASSNPVTKPQKLGTINGGSTAKPVSPAVALATKPTGRPTRLKRALALAGIERNASEARQQRLLRSTRGARFGQSATSLAQPSHESTLKSAASQHTAAAPRSQAASTAASAAKVAEAAGVASSRAAEAPKGAPTAGVSSSYSSASRRMAGTANQPAEARPTAPVSAQSLVAVQPGAARPDVAQPGGWDWLALRVAGLQLPAALAPPTAPQPVAVASLPSVVPAVVARWAVQLVAGPGLTYRHLGTASGLSYSATNSLSTPSAAPVFSAANPIRIPTTNTTTTSSVAELERPALGYGAQLSIRRTLTPHWTVSSGLGYAEYATALALRQVSAAQITRANYNFNFLDSLSRTSGTTIRQRDTYRFLTVPVRAGYVWTTGPRWQVGLLGGVDAAIYLGGTSTEGSACGCQPQTWGASGSPYRSLSLAASLGAEVRYRLAGPWQLLAQPTASYMLTPLAKPVSGYSSRHLLGGTALLGVSYDLP</sequence>
<feature type="region of interest" description="Disordered" evidence="1">
    <location>
        <begin position="163"/>
        <end position="186"/>
    </location>
</feature>
<proteinExistence type="predicted"/>
<name>A0ABT9AFC9_9BACT</name>
<evidence type="ECO:0008006" key="4">
    <source>
        <dbReference type="Google" id="ProtNLM"/>
    </source>
</evidence>
<dbReference type="Proteomes" id="UP001167796">
    <property type="component" value="Unassembled WGS sequence"/>
</dbReference>
<comment type="caution">
    <text evidence="2">The sequence shown here is derived from an EMBL/GenBank/DDBJ whole genome shotgun (WGS) entry which is preliminary data.</text>
</comment>
<gene>
    <name evidence="2" type="ORF">Q5H92_16965</name>
</gene>
<keyword evidence="3" id="KW-1185">Reference proteome</keyword>
<dbReference type="RefSeq" id="WP_305012741.1">
    <property type="nucleotide sequence ID" value="NZ_JAUQSX010000009.1"/>
</dbReference>
<reference evidence="2" key="1">
    <citation type="submission" date="2023-07" db="EMBL/GenBank/DDBJ databases">
        <authorList>
            <person name="Kim M.K."/>
        </authorList>
    </citation>
    <scope>NUCLEOTIDE SEQUENCE</scope>
    <source>
        <strain evidence="2">M29</strain>
    </source>
</reference>
<feature type="compositionally biased region" description="Polar residues" evidence="1">
    <location>
        <begin position="233"/>
        <end position="255"/>
    </location>
</feature>
<dbReference type="EMBL" id="JAUQSX010000009">
    <property type="protein sequence ID" value="MDO7848059.1"/>
    <property type="molecule type" value="Genomic_DNA"/>
</dbReference>
<feature type="region of interest" description="Disordered" evidence="1">
    <location>
        <begin position="225"/>
        <end position="263"/>
    </location>
</feature>
<feature type="region of interest" description="Disordered" evidence="1">
    <location>
        <begin position="282"/>
        <end position="323"/>
    </location>
</feature>